<accession>A0A5N5D988</accession>
<dbReference type="InterPro" id="IPR032005">
    <property type="entry name" value="TyrRSs_C"/>
</dbReference>
<dbReference type="GO" id="GO:0005829">
    <property type="term" value="C:cytosol"/>
    <property type="evidence" value="ECO:0007669"/>
    <property type="project" value="TreeGrafter"/>
</dbReference>
<dbReference type="PRINTS" id="PR01040">
    <property type="entry name" value="TRNASYNTHTYR"/>
</dbReference>
<dbReference type="EMBL" id="VCHE01000047">
    <property type="protein sequence ID" value="KAB2574207.1"/>
    <property type="molecule type" value="Genomic_DNA"/>
</dbReference>
<dbReference type="Gene3D" id="3.10.290.10">
    <property type="entry name" value="RNA-binding S4 domain"/>
    <property type="match status" value="1"/>
</dbReference>
<dbReference type="Gene3D" id="3.40.50.620">
    <property type="entry name" value="HUPs"/>
    <property type="match status" value="1"/>
</dbReference>
<dbReference type="FunFam" id="3.40.50.620:FF:000227">
    <property type="entry name" value="Tyrosine--tRNA ligase"/>
    <property type="match status" value="1"/>
</dbReference>
<dbReference type="Gene3D" id="1.10.240.10">
    <property type="entry name" value="Tyrosyl-Transfer RNA Synthetase"/>
    <property type="match status" value="1"/>
</dbReference>
<dbReference type="AlphaFoldDB" id="A0A5N5D988"/>
<dbReference type="NCBIfam" id="TIGR00234">
    <property type="entry name" value="tyrS"/>
    <property type="match status" value="1"/>
</dbReference>
<dbReference type="PANTHER" id="PTHR11766:SF0">
    <property type="entry name" value="TYROSINE--TRNA LIGASE, MITOCHONDRIAL"/>
    <property type="match status" value="1"/>
</dbReference>
<dbReference type="PROSITE" id="PS00178">
    <property type="entry name" value="AA_TRNA_LIGASE_I"/>
    <property type="match status" value="1"/>
</dbReference>
<comment type="caution">
    <text evidence="11">The sequence shown here is derived from an EMBL/GenBank/DDBJ whole genome shotgun (WGS) entry which is preliminary data.</text>
</comment>
<dbReference type="FunFam" id="1.10.240.10:FF:000001">
    <property type="entry name" value="Tyrosine--tRNA ligase"/>
    <property type="match status" value="1"/>
</dbReference>
<keyword evidence="3 8" id="KW-0547">Nucleotide-binding</keyword>
<protein>
    <recommendedName>
        <fullName evidence="8">Tyrosine--tRNA ligase</fullName>
        <ecNumber evidence="8">6.1.1.1</ecNumber>
    </recommendedName>
    <alternativeName>
        <fullName evidence="8">Tyrosyl-tRNA synthetase</fullName>
    </alternativeName>
</protein>
<feature type="domain" description="Tyrosyl-tRNA synthetase C-terminal" evidence="10">
    <location>
        <begin position="469"/>
        <end position="585"/>
    </location>
</feature>
<dbReference type="CDD" id="cd00805">
    <property type="entry name" value="TyrRS_core"/>
    <property type="match status" value="1"/>
</dbReference>
<evidence type="ECO:0000256" key="3">
    <source>
        <dbReference type="ARBA" id="ARBA00022741"/>
    </source>
</evidence>
<dbReference type="GO" id="GO:0006437">
    <property type="term" value="P:tyrosyl-tRNA aminoacylation"/>
    <property type="evidence" value="ECO:0007669"/>
    <property type="project" value="InterPro"/>
</dbReference>
<dbReference type="InterPro" id="IPR024088">
    <property type="entry name" value="Tyr-tRNA-ligase_bac-type"/>
</dbReference>
<evidence type="ECO:0000256" key="2">
    <source>
        <dbReference type="ARBA" id="ARBA00022598"/>
    </source>
</evidence>
<keyword evidence="2 8" id="KW-0436">Ligase</keyword>
<sequence>MASSALIHHAARPRAWVCRQCLLRQAGPRVPVRPISQGHIRKTVEAEWQWKEQAKEIQAGRKQSFLSMLEERGFVQQIAGTRNVLDAVMTNKRIGAYCGVDPTAASLHVGHMLPFMVIFWMYLHGFPAYTVLGGGTSKIGDPTGRTTARENQHSSIRKANMGKMHIQLKKLWVGVERMGRKHGYVREWAWRRALVNNSEWLQKIDIVEFLRVIGTGFRLGPMLSRDTVKLRQKSGDGMSFAEFSYPVIQAWDFWHLFHRNGVQLQVGGQDQFGNIVAGIDAVNHIRSTIADPAVVDKVIERKKPSQDYLKAPYGLTVPLLTSSSGAKFGKSAGNAIWLDPEMTSSFDLYAFWIRTSDADVERYLKFFTFLPLSTITKVVEEHKLDPGKRVAQHLLAREFVELVHGPHAAEATAQQHQSLFGKPPQPTEVPQETSAAPDADAPEGKELRATDKRTFINPGSGNPMAPQANAFNSPDIRTYLPKSAVYNTDFSKVLYATGMCASRSEAMRLVSNQGAYVAGKPGQIGQLGDSLKWTPIKHSQMGVPERFIFDENQMMIRIGKWKIKAITVIPDEEFIAKGLTCPGWDPEKAKELEKNNEKKSEEEQNEESGKA</sequence>
<dbReference type="SUPFAM" id="SSF55174">
    <property type="entry name" value="Alpha-L RNA-binding motif"/>
    <property type="match status" value="1"/>
</dbReference>
<dbReference type="InterPro" id="IPR014729">
    <property type="entry name" value="Rossmann-like_a/b/a_fold"/>
</dbReference>
<proteinExistence type="inferred from homology"/>
<gene>
    <name evidence="11" type="primary">cyt-18</name>
    <name evidence="11" type="ORF">DBV05_g7184</name>
</gene>
<dbReference type="Proteomes" id="UP000325902">
    <property type="component" value="Unassembled WGS sequence"/>
</dbReference>
<dbReference type="InterPro" id="IPR036986">
    <property type="entry name" value="S4_RNA-bd_sf"/>
</dbReference>
<comment type="similarity">
    <text evidence="1 8">Belongs to the class-I aminoacyl-tRNA synthetase family.</text>
</comment>
<evidence type="ECO:0000256" key="1">
    <source>
        <dbReference type="ARBA" id="ARBA00005594"/>
    </source>
</evidence>
<keyword evidence="6 8" id="KW-0030">Aminoacyl-tRNA synthetase</keyword>
<keyword evidence="4 8" id="KW-0067">ATP-binding</keyword>
<feature type="region of interest" description="Disordered" evidence="9">
    <location>
        <begin position="411"/>
        <end position="450"/>
    </location>
</feature>
<dbReference type="Pfam" id="PF00579">
    <property type="entry name" value="tRNA-synt_1b"/>
    <property type="match status" value="1"/>
</dbReference>
<evidence type="ECO:0000256" key="8">
    <source>
        <dbReference type="RuleBase" id="RU361234"/>
    </source>
</evidence>
<evidence type="ECO:0000256" key="5">
    <source>
        <dbReference type="ARBA" id="ARBA00022917"/>
    </source>
</evidence>
<keyword evidence="12" id="KW-1185">Reference proteome</keyword>
<feature type="compositionally biased region" description="Basic and acidic residues" evidence="9">
    <location>
        <begin position="585"/>
        <end position="611"/>
    </location>
</feature>
<evidence type="ECO:0000313" key="11">
    <source>
        <dbReference type="EMBL" id="KAB2574207.1"/>
    </source>
</evidence>
<dbReference type="EC" id="6.1.1.1" evidence="8"/>
<dbReference type="InterPro" id="IPR001412">
    <property type="entry name" value="aa-tRNA-synth_I_CS"/>
</dbReference>
<reference evidence="11 12" key="1">
    <citation type="journal article" date="2019" name="Sci. Rep.">
        <title>A multi-omics analysis of the grapevine pathogen Lasiodiplodia theobromae reveals that temperature affects the expression of virulence- and pathogenicity-related genes.</title>
        <authorList>
            <person name="Felix C."/>
            <person name="Meneses R."/>
            <person name="Goncalves M.F.M."/>
            <person name="Tilleman L."/>
            <person name="Duarte A.S."/>
            <person name="Jorrin-Novo J.V."/>
            <person name="Van de Peer Y."/>
            <person name="Deforce D."/>
            <person name="Van Nieuwerburgh F."/>
            <person name="Esteves A.C."/>
            <person name="Alves A."/>
        </authorList>
    </citation>
    <scope>NUCLEOTIDE SEQUENCE [LARGE SCALE GENOMIC DNA]</scope>
    <source>
        <strain evidence="11 12">LA-SOL3</strain>
    </source>
</reference>
<dbReference type="PANTHER" id="PTHR11766">
    <property type="entry name" value="TYROSYL-TRNA SYNTHETASE"/>
    <property type="match status" value="1"/>
</dbReference>
<comment type="catalytic activity">
    <reaction evidence="7 8">
        <text>tRNA(Tyr) + L-tyrosine + ATP = L-tyrosyl-tRNA(Tyr) + AMP + diphosphate + H(+)</text>
        <dbReference type="Rhea" id="RHEA:10220"/>
        <dbReference type="Rhea" id="RHEA-COMP:9706"/>
        <dbReference type="Rhea" id="RHEA-COMP:9707"/>
        <dbReference type="ChEBI" id="CHEBI:15378"/>
        <dbReference type="ChEBI" id="CHEBI:30616"/>
        <dbReference type="ChEBI" id="CHEBI:33019"/>
        <dbReference type="ChEBI" id="CHEBI:58315"/>
        <dbReference type="ChEBI" id="CHEBI:78442"/>
        <dbReference type="ChEBI" id="CHEBI:78536"/>
        <dbReference type="ChEBI" id="CHEBI:456215"/>
        <dbReference type="EC" id="6.1.1.1"/>
    </reaction>
</comment>
<evidence type="ECO:0000313" key="12">
    <source>
        <dbReference type="Proteomes" id="UP000325902"/>
    </source>
</evidence>
<dbReference type="GO" id="GO:0005524">
    <property type="term" value="F:ATP binding"/>
    <property type="evidence" value="ECO:0007669"/>
    <property type="project" value="UniProtKB-KW"/>
</dbReference>
<dbReference type="SUPFAM" id="SSF52374">
    <property type="entry name" value="Nucleotidylyl transferase"/>
    <property type="match status" value="1"/>
</dbReference>
<dbReference type="GO" id="GO:0003723">
    <property type="term" value="F:RNA binding"/>
    <property type="evidence" value="ECO:0007669"/>
    <property type="project" value="InterPro"/>
</dbReference>
<evidence type="ECO:0000256" key="4">
    <source>
        <dbReference type="ARBA" id="ARBA00022840"/>
    </source>
</evidence>
<name>A0A5N5D988_9PEZI</name>
<dbReference type="OrthoDB" id="337870at2759"/>
<feature type="region of interest" description="Disordered" evidence="9">
    <location>
        <begin position="580"/>
        <end position="611"/>
    </location>
</feature>
<keyword evidence="5 8" id="KW-0648">Protein biosynthesis</keyword>
<evidence type="ECO:0000256" key="7">
    <source>
        <dbReference type="ARBA" id="ARBA00048248"/>
    </source>
</evidence>
<evidence type="ECO:0000256" key="6">
    <source>
        <dbReference type="ARBA" id="ARBA00023146"/>
    </source>
</evidence>
<evidence type="ECO:0000259" key="10">
    <source>
        <dbReference type="Pfam" id="PF16714"/>
    </source>
</evidence>
<dbReference type="GO" id="GO:0005739">
    <property type="term" value="C:mitochondrion"/>
    <property type="evidence" value="ECO:0007669"/>
    <property type="project" value="TreeGrafter"/>
</dbReference>
<evidence type="ECO:0000256" key="9">
    <source>
        <dbReference type="SAM" id="MobiDB-lite"/>
    </source>
</evidence>
<dbReference type="Pfam" id="PF16714">
    <property type="entry name" value="TyrRSs_C"/>
    <property type="match status" value="1"/>
</dbReference>
<dbReference type="GO" id="GO:0004831">
    <property type="term" value="F:tyrosine-tRNA ligase activity"/>
    <property type="evidence" value="ECO:0007669"/>
    <property type="project" value="UniProtKB-EC"/>
</dbReference>
<dbReference type="CDD" id="cd00165">
    <property type="entry name" value="S4"/>
    <property type="match status" value="1"/>
</dbReference>
<organism evidence="11 12">
    <name type="scientific">Lasiodiplodia theobromae</name>
    <dbReference type="NCBI Taxonomy" id="45133"/>
    <lineage>
        <taxon>Eukaryota</taxon>
        <taxon>Fungi</taxon>
        <taxon>Dikarya</taxon>
        <taxon>Ascomycota</taxon>
        <taxon>Pezizomycotina</taxon>
        <taxon>Dothideomycetes</taxon>
        <taxon>Dothideomycetes incertae sedis</taxon>
        <taxon>Botryosphaeriales</taxon>
        <taxon>Botryosphaeriaceae</taxon>
        <taxon>Lasiodiplodia</taxon>
    </lineage>
</organism>
<dbReference type="InterPro" id="IPR002305">
    <property type="entry name" value="aa-tRNA-synth_Ic"/>
</dbReference>
<dbReference type="InterPro" id="IPR002307">
    <property type="entry name" value="Tyr-tRNA-ligase"/>
</dbReference>